<dbReference type="FunFam" id="3.40.50.300:FF:000134">
    <property type="entry name" value="Iron-enterobactin ABC transporter ATP-binding protein"/>
    <property type="match status" value="1"/>
</dbReference>
<keyword evidence="13" id="KW-1185">Reference proteome</keyword>
<dbReference type="AlphaFoldDB" id="A0A438AIP5"/>
<evidence type="ECO:0000313" key="13">
    <source>
        <dbReference type="Proteomes" id="UP000285908"/>
    </source>
</evidence>
<evidence type="ECO:0000259" key="11">
    <source>
        <dbReference type="PROSITE" id="PS50893"/>
    </source>
</evidence>
<feature type="domain" description="ABC transporter" evidence="11">
    <location>
        <begin position="2"/>
        <end position="236"/>
    </location>
</feature>
<dbReference type="CDD" id="cd03214">
    <property type="entry name" value="ABC_Iron-Siderophores_B12_Hemin"/>
    <property type="match status" value="1"/>
</dbReference>
<evidence type="ECO:0000256" key="1">
    <source>
        <dbReference type="ARBA" id="ARBA00004202"/>
    </source>
</evidence>
<keyword evidence="8" id="KW-0408">Iron</keyword>
<dbReference type="GO" id="GO:0005886">
    <property type="term" value="C:plasma membrane"/>
    <property type="evidence" value="ECO:0007669"/>
    <property type="project" value="UniProtKB-SubCell"/>
</dbReference>
<dbReference type="PANTHER" id="PTHR42771:SF3">
    <property type="entry name" value="PETROBACTIN IMPORT ATP-BINDING PROTEIN YCLP"/>
    <property type="match status" value="1"/>
</dbReference>
<evidence type="ECO:0000256" key="8">
    <source>
        <dbReference type="ARBA" id="ARBA00023004"/>
    </source>
</evidence>
<organism evidence="12 13">
    <name type="scientific">Mesobaculum littorinae</name>
    <dbReference type="NCBI Taxonomy" id="2486419"/>
    <lineage>
        <taxon>Bacteria</taxon>
        <taxon>Pseudomonadati</taxon>
        <taxon>Pseudomonadota</taxon>
        <taxon>Alphaproteobacteria</taxon>
        <taxon>Rhodobacterales</taxon>
        <taxon>Roseobacteraceae</taxon>
        <taxon>Mesobaculum</taxon>
    </lineage>
</organism>
<evidence type="ECO:0000313" key="12">
    <source>
        <dbReference type="EMBL" id="RVV98569.1"/>
    </source>
</evidence>
<dbReference type="PROSITE" id="PS50893">
    <property type="entry name" value="ABC_TRANSPORTER_2"/>
    <property type="match status" value="1"/>
</dbReference>
<dbReference type="Proteomes" id="UP000285908">
    <property type="component" value="Unassembled WGS sequence"/>
</dbReference>
<evidence type="ECO:0000256" key="9">
    <source>
        <dbReference type="ARBA" id="ARBA00023065"/>
    </source>
</evidence>
<dbReference type="PANTHER" id="PTHR42771">
    <property type="entry name" value="IRON(3+)-HYDROXAMATE IMPORT ATP-BINDING PROTEIN FHUC"/>
    <property type="match status" value="1"/>
</dbReference>
<sequence>MIEIEGVSHSLSGVPILRDIDLTIPKGGVTALIGPNGAGKSTLLSLMARLERVQTGRIRFDGLDVTQTPTGQLARVLAILRQETRIATRLTLRDLVSFGRYPHHKGRPGAADRAAVDEAIATFGLEPLAGRQIDTLSGGQRQRAFVAMTFAQGTDYLLLDEPLNNLDMSHARALMLRLGEVARTHGRTVVIVVHEINYAAAHADRIVAMKDGRVVRNGPPGDTLTGAALTDLFDTPIDVTEIHGRPVSLHYA</sequence>
<keyword evidence="7 12" id="KW-0067">ATP-binding</keyword>
<dbReference type="GO" id="GO:0005524">
    <property type="term" value="F:ATP binding"/>
    <property type="evidence" value="ECO:0007669"/>
    <property type="project" value="UniProtKB-KW"/>
</dbReference>
<dbReference type="SMART" id="SM00382">
    <property type="entry name" value="AAA"/>
    <property type="match status" value="1"/>
</dbReference>
<evidence type="ECO:0000256" key="2">
    <source>
        <dbReference type="ARBA" id="ARBA00005417"/>
    </source>
</evidence>
<comment type="caution">
    <text evidence="12">The sequence shown here is derived from an EMBL/GenBank/DDBJ whole genome shotgun (WGS) entry which is preliminary data.</text>
</comment>
<dbReference type="RefSeq" id="WP_127905801.1">
    <property type="nucleotide sequence ID" value="NZ_RQXX01000002.1"/>
</dbReference>
<evidence type="ECO:0000256" key="7">
    <source>
        <dbReference type="ARBA" id="ARBA00022840"/>
    </source>
</evidence>
<dbReference type="InterPro" id="IPR003439">
    <property type="entry name" value="ABC_transporter-like_ATP-bd"/>
</dbReference>
<dbReference type="OrthoDB" id="9805601at2"/>
<evidence type="ECO:0000256" key="3">
    <source>
        <dbReference type="ARBA" id="ARBA00022448"/>
    </source>
</evidence>
<proteinExistence type="inferred from homology"/>
<name>A0A438AIP5_9RHOB</name>
<reference evidence="12 13" key="1">
    <citation type="submission" date="2018-11" db="EMBL/GenBank/DDBJ databases">
        <title>Mesobaculum littorinae gen. nov., sp. nov., isolated from Littorina scabra that represents a novel genus of the order Rhodobacteraceae.</title>
        <authorList>
            <person name="Li F."/>
        </authorList>
    </citation>
    <scope>NUCLEOTIDE SEQUENCE [LARGE SCALE GENOMIC DNA]</scope>
    <source>
        <strain evidence="12 13">M0103</strain>
    </source>
</reference>
<protein>
    <submittedName>
        <fullName evidence="12">ATP-binding cassette domain-containing protein</fullName>
    </submittedName>
</protein>
<keyword evidence="5" id="KW-0410">Iron transport</keyword>
<dbReference type="GO" id="GO:0016887">
    <property type="term" value="F:ATP hydrolysis activity"/>
    <property type="evidence" value="ECO:0007669"/>
    <property type="project" value="InterPro"/>
</dbReference>
<dbReference type="PROSITE" id="PS00211">
    <property type="entry name" value="ABC_TRANSPORTER_1"/>
    <property type="match status" value="1"/>
</dbReference>
<dbReference type="GO" id="GO:0006826">
    <property type="term" value="P:iron ion transport"/>
    <property type="evidence" value="ECO:0007669"/>
    <property type="project" value="UniProtKB-KW"/>
</dbReference>
<keyword evidence="3" id="KW-0813">Transport</keyword>
<dbReference type="InterPro" id="IPR051535">
    <property type="entry name" value="Siderophore_ABC-ATPase"/>
</dbReference>
<dbReference type="EMBL" id="RQXX01000002">
    <property type="protein sequence ID" value="RVV98569.1"/>
    <property type="molecule type" value="Genomic_DNA"/>
</dbReference>
<comment type="subcellular location">
    <subcellularLocation>
        <location evidence="1">Cell membrane</location>
        <topology evidence="1">Peripheral membrane protein</topology>
    </subcellularLocation>
</comment>
<dbReference type="InterPro" id="IPR017871">
    <property type="entry name" value="ABC_transporter-like_CS"/>
</dbReference>
<evidence type="ECO:0000256" key="4">
    <source>
        <dbReference type="ARBA" id="ARBA00022475"/>
    </source>
</evidence>
<evidence type="ECO:0000256" key="5">
    <source>
        <dbReference type="ARBA" id="ARBA00022496"/>
    </source>
</evidence>
<dbReference type="SUPFAM" id="SSF52540">
    <property type="entry name" value="P-loop containing nucleoside triphosphate hydrolases"/>
    <property type="match status" value="1"/>
</dbReference>
<dbReference type="Gene3D" id="3.40.50.300">
    <property type="entry name" value="P-loop containing nucleotide triphosphate hydrolases"/>
    <property type="match status" value="1"/>
</dbReference>
<evidence type="ECO:0000256" key="10">
    <source>
        <dbReference type="ARBA" id="ARBA00023136"/>
    </source>
</evidence>
<keyword evidence="10" id="KW-0472">Membrane</keyword>
<keyword evidence="6" id="KW-0547">Nucleotide-binding</keyword>
<gene>
    <name evidence="12" type="ORF">EKE94_06545</name>
</gene>
<dbReference type="Pfam" id="PF00005">
    <property type="entry name" value="ABC_tran"/>
    <property type="match status" value="1"/>
</dbReference>
<keyword evidence="4" id="KW-1003">Cell membrane</keyword>
<comment type="similarity">
    <text evidence="2">Belongs to the ABC transporter superfamily.</text>
</comment>
<evidence type="ECO:0000256" key="6">
    <source>
        <dbReference type="ARBA" id="ARBA00022741"/>
    </source>
</evidence>
<dbReference type="InterPro" id="IPR003593">
    <property type="entry name" value="AAA+_ATPase"/>
</dbReference>
<keyword evidence="9" id="KW-0406">Ion transport</keyword>
<dbReference type="InterPro" id="IPR027417">
    <property type="entry name" value="P-loop_NTPase"/>
</dbReference>
<accession>A0A438AIP5</accession>